<evidence type="ECO:0000256" key="2">
    <source>
        <dbReference type="ARBA" id="ARBA00022485"/>
    </source>
</evidence>
<reference evidence="10" key="1">
    <citation type="journal article" date="2010" name="Environ. Microbiol.">
        <title>Identification of enzymes involved in anaerobic benzene degradation by a strictly anaerobic iron-reducing enrichment culture.</title>
        <authorList>
            <person name="Abu Laban N."/>
            <person name="Selesi D."/>
            <person name="Rattei T."/>
            <person name="Tischler P."/>
            <person name="Meckenstock R.U."/>
        </authorList>
    </citation>
    <scope>NUCLEOTIDE SEQUENCE</scope>
</reference>
<accession>D8WWB9</accession>
<dbReference type="GO" id="GO:0016491">
    <property type="term" value="F:oxidoreductase activity"/>
    <property type="evidence" value="ECO:0007669"/>
    <property type="project" value="InterPro"/>
</dbReference>
<dbReference type="Pfam" id="PF12837">
    <property type="entry name" value="Fer4_6"/>
    <property type="match status" value="1"/>
</dbReference>
<evidence type="ECO:0000313" key="10">
    <source>
        <dbReference type="EMBL" id="ADJ93873.1"/>
    </source>
</evidence>
<evidence type="ECO:0000256" key="1">
    <source>
        <dbReference type="ARBA" id="ARBA00001966"/>
    </source>
</evidence>
<feature type="non-terminal residue" evidence="10">
    <location>
        <position position="265"/>
    </location>
</feature>
<dbReference type="Gene3D" id="3.80.30.10">
    <property type="entry name" value="pyruvate-formate lyase- activating enzyme"/>
    <property type="match status" value="1"/>
</dbReference>
<keyword evidence="6" id="KW-0411">Iron-sulfur</keyword>
<keyword evidence="2" id="KW-0004">4Fe-4S</keyword>
<dbReference type="Pfam" id="PF00037">
    <property type="entry name" value="Fer4"/>
    <property type="match status" value="1"/>
</dbReference>
<dbReference type="EMBL" id="GU357863">
    <property type="protein sequence ID" value="ADJ93873.1"/>
    <property type="molecule type" value="Genomic_DNA"/>
</dbReference>
<evidence type="ECO:0000256" key="7">
    <source>
        <dbReference type="ARBA" id="ARBA00047365"/>
    </source>
</evidence>
<dbReference type="SUPFAM" id="SSF102114">
    <property type="entry name" value="Radical SAM enzymes"/>
    <property type="match status" value="1"/>
</dbReference>
<evidence type="ECO:0000259" key="9">
    <source>
        <dbReference type="PROSITE" id="PS51918"/>
    </source>
</evidence>
<dbReference type="GO" id="GO:0051539">
    <property type="term" value="F:4 iron, 4 sulfur cluster binding"/>
    <property type="evidence" value="ECO:0007669"/>
    <property type="project" value="UniProtKB-KW"/>
</dbReference>
<comment type="catalytic activity">
    <reaction evidence="7">
        <text>glycyl-[protein] + reduced [flavodoxin] + S-adenosyl-L-methionine = glycin-2-yl radical-[protein] + semiquinone [flavodoxin] + 5'-deoxyadenosine + L-methionine + H(+)</text>
        <dbReference type="Rhea" id="RHEA:61976"/>
        <dbReference type="Rhea" id="RHEA-COMP:10622"/>
        <dbReference type="Rhea" id="RHEA-COMP:14480"/>
        <dbReference type="Rhea" id="RHEA-COMP:15993"/>
        <dbReference type="Rhea" id="RHEA-COMP:15994"/>
        <dbReference type="ChEBI" id="CHEBI:15378"/>
        <dbReference type="ChEBI" id="CHEBI:17319"/>
        <dbReference type="ChEBI" id="CHEBI:29947"/>
        <dbReference type="ChEBI" id="CHEBI:32722"/>
        <dbReference type="ChEBI" id="CHEBI:57618"/>
        <dbReference type="ChEBI" id="CHEBI:57844"/>
        <dbReference type="ChEBI" id="CHEBI:59789"/>
        <dbReference type="ChEBI" id="CHEBI:140311"/>
    </reaction>
</comment>
<dbReference type="NCBIfam" id="TIGR02494">
    <property type="entry name" value="PFLE_PFLC"/>
    <property type="match status" value="1"/>
</dbReference>
<proteinExistence type="predicted"/>
<dbReference type="PROSITE" id="PS51379">
    <property type="entry name" value="4FE4S_FER_2"/>
    <property type="match status" value="2"/>
</dbReference>
<dbReference type="PIRSF" id="PIRSF000371">
    <property type="entry name" value="PFL_act_enz"/>
    <property type="match status" value="1"/>
</dbReference>
<evidence type="ECO:0000256" key="5">
    <source>
        <dbReference type="ARBA" id="ARBA00023004"/>
    </source>
</evidence>
<dbReference type="AlphaFoldDB" id="D8WWB9"/>
<protein>
    <submittedName>
        <fullName evidence="10">Putative glycyl-radical enzyme activating protein</fullName>
    </submittedName>
</protein>
<dbReference type="InterPro" id="IPR058240">
    <property type="entry name" value="rSAM_sf"/>
</dbReference>
<dbReference type="PROSITE" id="PS51918">
    <property type="entry name" value="RADICAL_SAM"/>
    <property type="match status" value="1"/>
</dbReference>
<feature type="domain" description="4Fe-4S ferredoxin-type" evidence="8">
    <location>
        <begin position="12"/>
        <end position="41"/>
    </location>
</feature>
<evidence type="ECO:0000256" key="6">
    <source>
        <dbReference type="ARBA" id="ARBA00023014"/>
    </source>
</evidence>
<name>D8WWB9_9FIRM</name>
<dbReference type="GO" id="GO:0046872">
    <property type="term" value="F:metal ion binding"/>
    <property type="evidence" value="ECO:0007669"/>
    <property type="project" value="UniProtKB-KW"/>
</dbReference>
<dbReference type="SUPFAM" id="SSF54862">
    <property type="entry name" value="4Fe-4S ferredoxins"/>
    <property type="match status" value="1"/>
</dbReference>
<keyword evidence="3" id="KW-0949">S-adenosyl-L-methionine</keyword>
<evidence type="ECO:0000256" key="3">
    <source>
        <dbReference type="ARBA" id="ARBA00022691"/>
    </source>
</evidence>
<dbReference type="PANTHER" id="PTHR30352">
    <property type="entry name" value="PYRUVATE FORMATE-LYASE-ACTIVATING ENZYME"/>
    <property type="match status" value="1"/>
</dbReference>
<dbReference type="Pfam" id="PF04055">
    <property type="entry name" value="Radical_SAM"/>
    <property type="match status" value="1"/>
</dbReference>
<dbReference type="Gene3D" id="3.30.70.20">
    <property type="match status" value="1"/>
</dbReference>
<dbReference type="InterPro" id="IPR034457">
    <property type="entry name" value="Organic_radical-activating"/>
</dbReference>
<feature type="domain" description="4Fe-4S ferredoxin-type" evidence="8">
    <location>
        <begin position="42"/>
        <end position="71"/>
    </location>
</feature>
<feature type="domain" description="Radical SAM core" evidence="9">
    <location>
        <begin position="34"/>
        <end position="265"/>
    </location>
</feature>
<organism evidence="10">
    <name type="scientific">Clostridia bacterium enrichment culture clone BF</name>
    <dbReference type="NCBI Taxonomy" id="857391"/>
    <lineage>
        <taxon>Bacteria</taxon>
        <taxon>Bacillati</taxon>
        <taxon>Bacillota</taxon>
        <taxon>Clostridia</taxon>
        <taxon>environmental samples</taxon>
    </lineage>
</organism>
<evidence type="ECO:0000256" key="4">
    <source>
        <dbReference type="ARBA" id="ARBA00022723"/>
    </source>
</evidence>
<dbReference type="InterPro" id="IPR017896">
    <property type="entry name" value="4Fe4S_Fe-S-bd"/>
</dbReference>
<comment type="cofactor">
    <cofactor evidence="1">
        <name>[4Fe-4S] cluster</name>
        <dbReference type="ChEBI" id="CHEBI:49883"/>
    </cofactor>
</comment>
<dbReference type="PANTHER" id="PTHR30352:SF4">
    <property type="entry name" value="PYRUVATE FORMATE-LYASE 2-ACTIVATING ENZYME"/>
    <property type="match status" value="1"/>
</dbReference>
<sequence>MVLKSRVTKKYIEIASNMTRCIACGCCQEVCQTGAIVPLEDGRITIDRTVCTDCGDCVSVCTAQALRLFGEQMPVDEVVKRVEEDGAFFWRSGGGVTVSGGEPLQQSDFVAELLKTCRERGIHTALETCGHADWENVEKVCAHADLILYDIKHIDPDRHQAITGTTNKVILENIKNLSICFPETPIEVRTPIIPGLTDSEDNIRGIADIVKGIPTVTQYKLLPYHGFGEPKYGQLGRSYKLSNLKPPTKKRMDVLNKIVREVIGH</sequence>
<dbReference type="InterPro" id="IPR007197">
    <property type="entry name" value="rSAM"/>
</dbReference>
<keyword evidence="5" id="KW-0408">Iron</keyword>
<dbReference type="InterPro" id="IPR012839">
    <property type="entry name" value="Organic_radical_activase"/>
</dbReference>
<keyword evidence="4" id="KW-0479">Metal-binding</keyword>
<evidence type="ECO:0000259" key="8">
    <source>
        <dbReference type="PROSITE" id="PS51379"/>
    </source>
</evidence>